<keyword evidence="3" id="KW-0812">Transmembrane</keyword>
<dbReference type="InterPro" id="IPR023353">
    <property type="entry name" value="LemA-like_dom_sf"/>
</dbReference>
<dbReference type="PANTHER" id="PTHR34478:SF2">
    <property type="entry name" value="MEMBRANE PROTEIN"/>
    <property type="match status" value="1"/>
</dbReference>
<comment type="similarity">
    <text evidence="2">Belongs to the LemA family.</text>
</comment>
<keyword evidence="5" id="KW-0472">Membrane</keyword>
<dbReference type="PANTHER" id="PTHR34478">
    <property type="entry name" value="PROTEIN LEMA"/>
    <property type="match status" value="1"/>
</dbReference>
<sequence>MTKGFVWVLAIVVLLVVLLGVKGCSSYNKMVRLEEQVTAQWANVEGAYQRRADLIPTLVGTIKGSANFEQSTLTGVIEARAKATSVSIDASQLNEENLRQFQEAQSALSSSLSRLLVSVERYPDLKTTQQFQDLLAELAGTENRISQERRVYNDRVQDYNTYVRRFPQNIFAGMFGFDRKAPFKADEDANKRVDVDFGNGQ</sequence>
<comment type="caution">
    <text evidence="6">The sequence shown here is derived from an EMBL/GenBank/DDBJ whole genome shotgun (WGS) entry which is preliminary data.</text>
</comment>
<dbReference type="InterPro" id="IPR007156">
    <property type="entry name" value="MamQ_LemA"/>
</dbReference>
<keyword evidence="4" id="KW-1133">Transmembrane helix</keyword>
<dbReference type="PATRIC" id="fig|1702214.3.peg.1567"/>
<accession>A0A0Q4B8R7</accession>
<dbReference type="GO" id="GO:0016020">
    <property type="term" value="C:membrane"/>
    <property type="evidence" value="ECO:0007669"/>
    <property type="project" value="UniProtKB-SubCell"/>
</dbReference>
<evidence type="ECO:0000313" key="6">
    <source>
        <dbReference type="EMBL" id="KQM08999.1"/>
    </source>
</evidence>
<comment type="subcellular location">
    <subcellularLocation>
        <location evidence="1">Membrane</location>
        <topology evidence="1">Single-pass membrane protein</topology>
    </subcellularLocation>
</comment>
<dbReference type="EMBL" id="LIIK01000015">
    <property type="protein sequence ID" value="KQM08999.1"/>
    <property type="molecule type" value="Genomic_DNA"/>
</dbReference>
<evidence type="ECO:0000313" key="7">
    <source>
        <dbReference type="Proteomes" id="UP000054172"/>
    </source>
</evidence>
<keyword evidence="7" id="KW-1185">Reference proteome</keyword>
<dbReference type="AlphaFoldDB" id="A0A0Q4B8R7"/>
<dbReference type="SUPFAM" id="SSF140478">
    <property type="entry name" value="LemA-like"/>
    <property type="match status" value="1"/>
</dbReference>
<name>A0A0Q4B8R7_9BACT</name>
<evidence type="ECO:0000256" key="4">
    <source>
        <dbReference type="ARBA" id="ARBA00022989"/>
    </source>
</evidence>
<dbReference type="Proteomes" id="UP000054172">
    <property type="component" value="Unassembled WGS sequence"/>
</dbReference>
<evidence type="ECO:0000256" key="1">
    <source>
        <dbReference type="ARBA" id="ARBA00004167"/>
    </source>
</evidence>
<organism evidence="6 7">
    <name type="scientific">Candidatus [Bacteroides] periocalifornicus</name>
    <dbReference type="NCBI Taxonomy" id="1702214"/>
    <lineage>
        <taxon>Bacteria</taxon>
        <taxon>Pseudomonadati</taxon>
        <taxon>Bacteroidota</taxon>
    </lineage>
</organism>
<reference evidence="6" key="1">
    <citation type="submission" date="2015-08" db="EMBL/GenBank/DDBJ databases">
        <title>Candidatus Bacteriodes Periocalifornicus.</title>
        <authorList>
            <person name="McLean J.S."/>
            <person name="Kelley S."/>
        </authorList>
    </citation>
    <scope>NUCLEOTIDE SEQUENCE [LARGE SCALE GENOMIC DNA]</scope>
    <source>
        <strain evidence="6">12B</strain>
    </source>
</reference>
<dbReference type="Gene3D" id="1.20.1440.20">
    <property type="entry name" value="LemA-like domain"/>
    <property type="match status" value="1"/>
</dbReference>
<dbReference type="Pfam" id="PF04011">
    <property type="entry name" value="LemA"/>
    <property type="match status" value="1"/>
</dbReference>
<evidence type="ECO:0000256" key="5">
    <source>
        <dbReference type="ARBA" id="ARBA00023136"/>
    </source>
</evidence>
<dbReference type="STRING" id="1702214.AL399_04235"/>
<evidence type="ECO:0000256" key="2">
    <source>
        <dbReference type="ARBA" id="ARBA00008854"/>
    </source>
</evidence>
<proteinExistence type="inferred from homology"/>
<gene>
    <name evidence="6" type="ORF">AL399_04235</name>
</gene>
<evidence type="ECO:0000256" key="3">
    <source>
        <dbReference type="ARBA" id="ARBA00022692"/>
    </source>
</evidence>
<protein>
    <submittedName>
        <fullName evidence="6">LemA family protein</fullName>
    </submittedName>
</protein>